<protein>
    <recommendedName>
        <fullName evidence="2">MAM domain-containing protein</fullName>
    </recommendedName>
</protein>
<feature type="domain" description="MAM" evidence="2">
    <location>
        <begin position="601"/>
        <end position="785"/>
    </location>
</feature>
<feature type="domain" description="MAM" evidence="2">
    <location>
        <begin position="51"/>
        <end position="237"/>
    </location>
</feature>
<dbReference type="InterPro" id="IPR013320">
    <property type="entry name" value="ConA-like_dom_sf"/>
</dbReference>
<evidence type="ECO:0000259" key="2">
    <source>
        <dbReference type="PROSITE" id="PS50060"/>
    </source>
</evidence>
<feature type="signal peptide" evidence="1">
    <location>
        <begin position="1"/>
        <end position="26"/>
    </location>
</feature>
<reference evidence="3 4" key="1">
    <citation type="journal article" date="2022" name="Nat. Ecol. Evol.">
        <title>A masculinizing supergene underlies an exaggerated male reproductive morph in a spider.</title>
        <authorList>
            <person name="Hendrickx F."/>
            <person name="De Corte Z."/>
            <person name="Sonet G."/>
            <person name="Van Belleghem S.M."/>
            <person name="Kostlbacher S."/>
            <person name="Vangestel C."/>
        </authorList>
    </citation>
    <scope>NUCLEOTIDE SEQUENCE [LARGE SCALE GENOMIC DNA]</scope>
    <source>
        <strain evidence="3">W744_W776</strain>
    </source>
</reference>
<feature type="domain" description="MAM" evidence="2">
    <location>
        <begin position="237"/>
        <end position="401"/>
    </location>
</feature>
<feature type="chain" id="PRO_5044023388" description="MAM domain-containing protein" evidence="1">
    <location>
        <begin position="27"/>
        <end position="794"/>
    </location>
</feature>
<dbReference type="SUPFAM" id="SSF49899">
    <property type="entry name" value="Concanavalin A-like lectins/glucanases"/>
    <property type="match status" value="4"/>
</dbReference>
<dbReference type="PANTHER" id="PTHR23282:SF101">
    <property type="entry name" value="MAM DOMAIN-CONTAINING PROTEIN"/>
    <property type="match status" value="1"/>
</dbReference>
<dbReference type="EMBL" id="JAFNEN010000002">
    <property type="protein sequence ID" value="KAG8201814.1"/>
    <property type="molecule type" value="Genomic_DNA"/>
</dbReference>
<dbReference type="SMART" id="SM00137">
    <property type="entry name" value="MAM"/>
    <property type="match status" value="4"/>
</dbReference>
<feature type="domain" description="MAM" evidence="2">
    <location>
        <begin position="411"/>
        <end position="591"/>
    </location>
</feature>
<dbReference type="Proteomes" id="UP000827092">
    <property type="component" value="Unassembled WGS sequence"/>
</dbReference>
<dbReference type="InterPro" id="IPR051560">
    <property type="entry name" value="MAM_domain-containing"/>
</dbReference>
<proteinExistence type="predicted"/>
<dbReference type="PANTHER" id="PTHR23282">
    <property type="entry name" value="APICAL ENDOSOMAL GLYCOPROTEIN PRECURSOR"/>
    <property type="match status" value="1"/>
</dbReference>
<gene>
    <name evidence="3" type="ORF">JTE90_027295</name>
</gene>
<evidence type="ECO:0000313" key="3">
    <source>
        <dbReference type="EMBL" id="KAG8201814.1"/>
    </source>
</evidence>
<accession>A0AAV6VYY0</accession>
<keyword evidence="1" id="KW-0732">Signal</keyword>
<dbReference type="Pfam" id="PF00629">
    <property type="entry name" value="MAM"/>
    <property type="match status" value="4"/>
</dbReference>
<dbReference type="PROSITE" id="PS50060">
    <property type="entry name" value="MAM_2"/>
    <property type="match status" value="4"/>
</dbReference>
<evidence type="ECO:0000313" key="4">
    <source>
        <dbReference type="Proteomes" id="UP000827092"/>
    </source>
</evidence>
<dbReference type="Gene3D" id="2.60.120.200">
    <property type="match status" value="4"/>
</dbReference>
<dbReference type="AlphaFoldDB" id="A0AAV6VYY0"/>
<comment type="caution">
    <text evidence="3">The sequence shown here is derived from an EMBL/GenBank/DDBJ whole genome shotgun (WGS) entry which is preliminary data.</text>
</comment>
<dbReference type="CDD" id="cd06263">
    <property type="entry name" value="MAM"/>
    <property type="match status" value="2"/>
</dbReference>
<name>A0AAV6VYY0_9ARAC</name>
<dbReference type="InterPro" id="IPR000998">
    <property type="entry name" value="MAM_dom"/>
</dbReference>
<dbReference type="GO" id="GO:0016020">
    <property type="term" value="C:membrane"/>
    <property type="evidence" value="ECO:0007669"/>
    <property type="project" value="InterPro"/>
</dbReference>
<keyword evidence="4" id="KW-1185">Reference proteome</keyword>
<sequence>MKISKNQKYVWHILLWWIVSATYTRSFTLENNKNNSLQRHRRDFDLQEVPEPCDFGSVIRLYKCYWNVPPNVSRSQTQWRSGMGSSAYWIGGPRTDHTGADTSSGYVFYETSKLASNTVIPDSDYGSNQLFSPEYNHTGPSGQCLSFYYNIGGLSAKSLRVLLRNSRKEDTVLWESKDNSDGTWYMGEVALSYGERYRILFEAVSTEQSLKKLNYRGYVALDDVRFDTIPTKEGCVGHCTFEGGFCDWTNMDEDDFDWELGRGSSSFLTGPPRDHSSYGKDEQTGGFAYISTAYPRRPGDTAMLRSPNFPTTGDNAPLCMRFATHMFGNGVGTMRLVLKNEDDSDRTVWELSGSSGSSWHKAQVTISSMSPFQLLLIAIVGNQFGNIAIDDISFRSGPCPAVPQTAAKDNGDCSFEENMCHWSNPAPLDELDDIDWARQYFYDQSGPSLDHTRGDGKGYYMNLLTNTPLISKGGTRGWLVSSRFRPTSNTKCITFHYWMYERLIDPAGLSLGSLKVFVRLMKPGKPLSPLWRLYNHQGERWFPARAPIVTTKDRLPPQTPYEIIIEGTWGEGRVGNIAIDDITFFDGDCTTEPLGAAAVIGECIFERDMCGWTNISDLDDGTSTVAPTTEPKTANSVEESPWKMAKIDNKPSGLMDHTFRSPAGFVFFDVFHKNFIQRPKLRSPLLEVSLSGVRCLGFWFVVFGRSDATALEVVLLDMSEAENIKRTVIWRLEARNFANASRTDWSYAQVSVETKGNYYLNFEGESSDGGFALDDVNFFEGSCHTRPPAAVGKG</sequence>
<organism evidence="3 4">
    <name type="scientific">Oedothorax gibbosus</name>
    <dbReference type="NCBI Taxonomy" id="931172"/>
    <lineage>
        <taxon>Eukaryota</taxon>
        <taxon>Metazoa</taxon>
        <taxon>Ecdysozoa</taxon>
        <taxon>Arthropoda</taxon>
        <taxon>Chelicerata</taxon>
        <taxon>Arachnida</taxon>
        <taxon>Araneae</taxon>
        <taxon>Araneomorphae</taxon>
        <taxon>Entelegynae</taxon>
        <taxon>Araneoidea</taxon>
        <taxon>Linyphiidae</taxon>
        <taxon>Erigoninae</taxon>
        <taxon>Oedothorax</taxon>
    </lineage>
</organism>
<evidence type="ECO:0000256" key="1">
    <source>
        <dbReference type="SAM" id="SignalP"/>
    </source>
</evidence>